<keyword evidence="1" id="KW-0812">Transmembrane</keyword>
<keyword evidence="1" id="KW-1133">Transmembrane helix</keyword>
<evidence type="ECO:0000313" key="3">
    <source>
        <dbReference type="Proteomes" id="UP000295626"/>
    </source>
</evidence>
<dbReference type="Proteomes" id="UP000295626">
    <property type="component" value="Unassembled WGS sequence"/>
</dbReference>
<dbReference type="EMBL" id="SMKE01001098">
    <property type="protein sequence ID" value="TDB80403.1"/>
    <property type="molecule type" value="Genomic_DNA"/>
</dbReference>
<keyword evidence="1" id="KW-0472">Membrane</keyword>
<keyword evidence="3" id="KW-1185">Reference proteome</keyword>
<accession>A0ABY2DBX7</accession>
<evidence type="ECO:0000256" key="1">
    <source>
        <dbReference type="SAM" id="Phobius"/>
    </source>
</evidence>
<proteinExistence type="predicted"/>
<comment type="caution">
    <text evidence="2">The sequence shown here is derived from an EMBL/GenBank/DDBJ whole genome shotgun (WGS) entry which is preliminary data.</text>
</comment>
<protein>
    <submittedName>
        <fullName evidence="2">Uncharacterized protein</fullName>
    </submittedName>
</protein>
<organism evidence="2 3">
    <name type="scientific">Micromonospora fluostatini</name>
    <dbReference type="NCBI Taxonomy" id="1629071"/>
    <lineage>
        <taxon>Bacteria</taxon>
        <taxon>Bacillati</taxon>
        <taxon>Actinomycetota</taxon>
        <taxon>Actinomycetes</taxon>
        <taxon>Micromonosporales</taxon>
        <taxon>Micromonosporaceae</taxon>
        <taxon>Micromonospora</taxon>
    </lineage>
</organism>
<evidence type="ECO:0000313" key="2">
    <source>
        <dbReference type="EMBL" id="TDB80403.1"/>
    </source>
</evidence>
<reference evidence="2 3" key="1">
    <citation type="submission" date="2019-02" db="EMBL/GenBank/DDBJ databases">
        <title>Draft genome sequences of novel Actinobacteria.</title>
        <authorList>
            <person name="Sahin N."/>
            <person name="Ay H."/>
            <person name="Saygin H."/>
        </authorList>
    </citation>
    <scope>NUCLEOTIDE SEQUENCE [LARGE SCALE GENOMIC DNA]</scope>
    <source>
        <strain evidence="2 3">JCM 30529</strain>
    </source>
</reference>
<name>A0ABY2DBX7_9ACTN</name>
<feature type="transmembrane region" description="Helical" evidence="1">
    <location>
        <begin position="39"/>
        <end position="57"/>
    </location>
</feature>
<gene>
    <name evidence="2" type="ORF">E1091_19265</name>
</gene>
<sequence length="79" mass="8270">MHRRFGPMAVATTLITLGALLIATFTVAAFLIHTVTPKLLVPAVVGLALIQVGVWTAGRVSGVQRTIDTLAAALREPGH</sequence>